<reference evidence="1" key="1">
    <citation type="submission" date="2020-02" db="EMBL/GenBank/DDBJ databases">
        <authorList>
            <person name="Meier V. D."/>
        </authorList>
    </citation>
    <scope>NUCLEOTIDE SEQUENCE</scope>
    <source>
        <strain evidence="1">AVDCRST_MAG87</strain>
    </source>
</reference>
<proteinExistence type="predicted"/>
<name>A0A6J4V4X0_9BACT</name>
<accession>A0A6J4V4X0</accession>
<evidence type="ECO:0000313" key="1">
    <source>
        <dbReference type="EMBL" id="CAA9568616.1"/>
    </source>
</evidence>
<dbReference type="EMBL" id="CADCWJ010000491">
    <property type="protein sequence ID" value="CAA9568616.1"/>
    <property type="molecule type" value="Genomic_DNA"/>
</dbReference>
<protein>
    <submittedName>
        <fullName evidence="1">Uncharacterized protein</fullName>
    </submittedName>
</protein>
<sequence length="85" mass="9849">MARSRTQQLIGRFVSPSTAAAMEAESREWMVRCRSCGFERSIWELGGIRWKAKGNKWTWGRCSNCGKRGWHKVYRRKQTEPGDGV</sequence>
<gene>
    <name evidence="1" type="ORF">AVDCRST_MAG87-2189</name>
</gene>
<organism evidence="1">
    <name type="scientific">uncultured Thermomicrobiales bacterium</name>
    <dbReference type="NCBI Taxonomy" id="1645740"/>
    <lineage>
        <taxon>Bacteria</taxon>
        <taxon>Pseudomonadati</taxon>
        <taxon>Thermomicrobiota</taxon>
        <taxon>Thermomicrobia</taxon>
        <taxon>Thermomicrobiales</taxon>
        <taxon>environmental samples</taxon>
    </lineage>
</organism>
<dbReference type="AlphaFoldDB" id="A0A6J4V4X0"/>